<dbReference type="GO" id="GO:0005739">
    <property type="term" value="C:mitochondrion"/>
    <property type="evidence" value="ECO:0007669"/>
    <property type="project" value="UniProtKB-SubCell"/>
</dbReference>
<name>A0A212FNV3_DANPL</name>
<keyword evidence="7" id="KW-0809">Transit peptide</keyword>
<accession>A0A212FNV3</accession>
<dbReference type="SMART" id="SM01219">
    <property type="entry name" value="Frataxin_Cyay"/>
    <property type="match status" value="1"/>
</dbReference>
<dbReference type="EC" id="1.16.3.1" evidence="3"/>
<evidence type="ECO:0000256" key="6">
    <source>
        <dbReference type="ARBA" id="ARBA00022496"/>
    </source>
</evidence>
<dbReference type="GO" id="GO:0016226">
    <property type="term" value="P:iron-sulfur cluster assembly"/>
    <property type="evidence" value="ECO:0007669"/>
    <property type="project" value="InterPro"/>
</dbReference>
<dbReference type="GO" id="GO:0008199">
    <property type="term" value="F:ferric iron binding"/>
    <property type="evidence" value="ECO:0007669"/>
    <property type="project" value="InterPro"/>
</dbReference>
<dbReference type="GO" id="GO:0006826">
    <property type="term" value="P:iron ion transport"/>
    <property type="evidence" value="ECO:0007669"/>
    <property type="project" value="UniProtKB-KW"/>
</dbReference>
<keyword evidence="11" id="KW-0496">Mitochondrion</keyword>
<dbReference type="GO" id="GO:0004322">
    <property type="term" value="F:ferroxidase activity"/>
    <property type="evidence" value="ECO:0007669"/>
    <property type="project" value="UniProtKB-EC"/>
</dbReference>
<keyword evidence="4" id="KW-0409">Iron storage</keyword>
<dbReference type="PANTHER" id="PTHR16821:SF2">
    <property type="entry name" value="FRATAXIN, MITOCHONDRIAL"/>
    <property type="match status" value="1"/>
</dbReference>
<evidence type="ECO:0000256" key="5">
    <source>
        <dbReference type="ARBA" id="ARBA00022448"/>
    </source>
</evidence>
<evidence type="ECO:0000313" key="13">
    <source>
        <dbReference type="EMBL" id="OWR55393.1"/>
    </source>
</evidence>
<evidence type="ECO:0000256" key="7">
    <source>
        <dbReference type="ARBA" id="ARBA00022946"/>
    </source>
</evidence>
<dbReference type="OrthoDB" id="1897642at2759"/>
<evidence type="ECO:0000256" key="2">
    <source>
        <dbReference type="ARBA" id="ARBA00008183"/>
    </source>
</evidence>
<organism evidence="13 14">
    <name type="scientific">Danaus plexippus plexippus</name>
    <dbReference type="NCBI Taxonomy" id="278856"/>
    <lineage>
        <taxon>Eukaryota</taxon>
        <taxon>Metazoa</taxon>
        <taxon>Ecdysozoa</taxon>
        <taxon>Arthropoda</taxon>
        <taxon>Hexapoda</taxon>
        <taxon>Insecta</taxon>
        <taxon>Pterygota</taxon>
        <taxon>Neoptera</taxon>
        <taxon>Endopterygota</taxon>
        <taxon>Lepidoptera</taxon>
        <taxon>Glossata</taxon>
        <taxon>Ditrysia</taxon>
        <taxon>Papilionoidea</taxon>
        <taxon>Nymphalidae</taxon>
        <taxon>Danainae</taxon>
        <taxon>Danaini</taxon>
        <taxon>Danaina</taxon>
        <taxon>Danaus</taxon>
        <taxon>Danaus</taxon>
    </lineage>
</organism>
<comment type="similarity">
    <text evidence="2">Belongs to the frataxin family.</text>
</comment>
<dbReference type="FunCoup" id="A0A212FNV3">
    <property type="interactions" value="608"/>
</dbReference>
<dbReference type="InterPro" id="IPR002908">
    <property type="entry name" value="Frataxin/CyaY"/>
</dbReference>
<gene>
    <name evidence="13" type="ORF">KGM_209818</name>
</gene>
<dbReference type="SUPFAM" id="SSF55387">
    <property type="entry name" value="Frataxin/Nqo15-like"/>
    <property type="match status" value="1"/>
</dbReference>
<dbReference type="PANTHER" id="PTHR16821">
    <property type="entry name" value="FRATAXIN"/>
    <property type="match status" value="1"/>
</dbReference>
<dbReference type="GO" id="GO:0006879">
    <property type="term" value="P:intracellular iron ion homeostasis"/>
    <property type="evidence" value="ECO:0007669"/>
    <property type="project" value="UniProtKB-KW"/>
</dbReference>
<comment type="subcellular location">
    <subcellularLocation>
        <location evidence="1">Mitochondrion</location>
    </subcellularLocation>
</comment>
<evidence type="ECO:0000256" key="1">
    <source>
        <dbReference type="ARBA" id="ARBA00004173"/>
    </source>
</evidence>
<dbReference type="InterPro" id="IPR017789">
    <property type="entry name" value="Frataxin"/>
</dbReference>
<dbReference type="STRING" id="278856.A0A212FNV3"/>
<comment type="catalytic activity">
    <reaction evidence="12">
        <text>4 Fe(2+) + O2 + 4 H(+) = 4 Fe(3+) + 2 H2O</text>
        <dbReference type="Rhea" id="RHEA:11148"/>
        <dbReference type="ChEBI" id="CHEBI:15377"/>
        <dbReference type="ChEBI" id="CHEBI:15378"/>
        <dbReference type="ChEBI" id="CHEBI:15379"/>
        <dbReference type="ChEBI" id="CHEBI:29033"/>
        <dbReference type="ChEBI" id="CHEBI:29034"/>
        <dbReference type="EC" id="1.16.3.1"/>
    </reaction>
</comment>
<dbReference type="eggNOG" id="KOG3413">
    <property type="taxonomic scope" value="Eukaryota"/>
</dbReference>
<dbReference type="GO" id="GO:0051537">
    <property type="term" value="F:2 iron, 2 sulfur cluster binding"/>
    <property type="evidence" value="ECO:0007669"/>
    <property type="project" value="TreeGrafter"/>
</dbReference>
<keyword evidence="5" id="KW-0813">Transport</keyword>
<reference evidence="13 14" key="1">
    <citation type="journal article" date="2011" name="Cell">
        <title>The monarch butterfly genome yields insights into long-distance migration.</title>
        <authorList>
            <person name="Zhan S."/>
            <person name="Merlin C."/>
            <person name="Boore J.L."/>
            <person name="Reppert S.M."/>
        </authorList>
    </citation>
    <scope>NUCLEOTIDE SEQUENCE [LARGE SCALE GENOMIC DNA]</scope>
    <source>
        <strain evidence="13">F-2</strain>
    </source>
</reference>
<evidence type="ECO:0000256" key="3">
    <source>
        <dbReference type="ARBA" id="ARBA00013107"/>
    </source>
</evidence>
<evidence type="ECO:0000256" key="11">
    <source>
        <dbReference type="ARBA" id="ARBA00023128"/>
    </source>
</evidence>
<evidence type="ECO:0000313" key="14">
    <source>
        <dbReference type="Proteomes" id="UP000007151"/>
    </source>
</evidence>
<keyword evidence="8" id="KW-0560">Oxidoreductase</keyword>
<evidence type="ECO:0000256" key="8">
    <source>
        <dbReference type="ARBA" id="ARBA00023002"/>
    </source>
</evidence>
<dbReference type="PROSITE" id="PS01344">
    <property type="entry name" value="FRATAXIN_1"/>
    <property type="match status" value="1"/>
</dbReference>
<comment type="caution">
    <text evidence="13">The sequence shown here is derived from an EMBL/GenBank/DDBJ whole genome shotgun (WGS) entry which is preliminary data.</text>
</comment>
<dbReference type="AlphaFoldDB" id="A0A212FNV3"/>
<evidence type="ECO:0000256" key="12">
    <source>
        <dbReference type="ARBA" id="ARBA00047990"/>
    </source>
</evidence>
<dbReference type="PROSITE" id="PS50810">
    <property type="entry name" value="FRATAXIN_2"/>
    <property type="match status" value="1"/>
</dbReference>
<keyword evidence="9" id="KW-0408">Iron</keyword>
<dbReference type="InterPro" id="IPR036524">
    <property type="entry name" value="Frataxin/CyaY_sf"/>
</dbReference>
<dbReference type="GO" id="GO:0008198">
    <property type="term" value="F:ferrous iron binding"/>
    <property type="evidence" value="ECO:0007669"/>
    <property type="project" value="TreeGrafter"/>
</dbReference>
<dbReference type="KEGG" id="dpl:KGM_209818"/>
<evidence type="ECO:0000256" key="4">
    <source>
        <dbReference type="ARBA" id="ARBA00022434"/>
    </source>
</evidence>
<sequence length="179" mass="20188">MYRSIIRTSRYLVRRQINNSLKHTPCSIALRHKGVLACNNTIIQLCIRGSHNTISSDGIEPAVFEKICSETLESLFEYFEVLIDQSPQLRGADITFSDGVLTVALGSNYGTYVINRQTPNKQIWLSSPVSGPKRYDLELKNGGYWVYKHDGVSLHNLLQNEISKIVDNVDFKDCAHSVV</sequence>
<dbReference type="NCBIfam" id="TIGR03421">
    <property type="entry name" value="FeS_CyaY"/>
    <property type="match status" value="1"/>
</dbReference>
<dbReference type="GO" id="GO:0034986">
    <property type="term" value="F:iron chaperone activity"/>
    <property type="evidence" value="ECO:0007669"/>
    <property type="project" value="TreeGrafter"/>
</dbReference>
<proteinExistence type="inferred from homology"/>
<dbReference type="Pfam" id="PF01491">
    <property type="entry name" value="Frataxin_Cyay"/>
    <property type="match status" value="1"/>
</dbReference>
<dbReference type="EMBL" id="AGBW02004596">
    <property type="protein sequence ID" value="OWR55393.1"/>
    <property type="molecule type" value="Genomic_DNA"/>
</dbReference>
<evidence type="ECO:0000256" key="9">
    <source>
        <dbReference type="ARBA" id="ARBA00023004"/>
    </source>
</evidence>
<keyword evidence="6" id="KW-0410">Iron transport</keyword>
<keyword evidence="14" id="KW-1185">Reference proteome</keyword>
<dbReference type="Proteomes" id="UP000007151">
    <property type="component" value="Unassembled WGS sequence"/>
</dbReference>
<protein>
    <recommendedName>
        <fullName evidence="3">ferroxidase</fullName>
        <ecNumber evidence="3">1.16.3.1</ecNumber>
    </recommendedName>
</protein>
<evidence type="ECO:0000256" key="10">
    <source>
        <dbReference type="ARBA" id="ARBA00023065"/>
    </source>
</evidence>
<dbReference type="NCBIfam" id="TIGR03422">
    <property type="entry name" value="mito_frataxin"/>
    <property type="match status" value="1"/>
</dbReference>
<keyword evidence="10" id="KW-0406">Ion transport</keyword>
<dbReference type="InterPro" id="IPR020895">
    <property type="entry name" value="Frataxin_CS"/>
</dbReference>
<dbReference type="Gene3D" id="3.30.920.10">
    <property type="entry name" value="Frataxin/CyaY"/>
    <property type="match status" value="1"/>
</dbReference>